<evidence type="ECO:0000313" key="6">
    <source>
        <dbReference type="Proteomes" id="UP000646827"/>
    </source>
</evidence>
<proteinExistence type="predicted"/>
<dbReference type="CDD" id="cd00024">
    <property type="entry name" value="CD_CSD"/>
    <property type="match status" value="1"/>
</dbReference>
<dbReference type="InterPro" id="IPR000953">
    <property type="entry name" value="Chromo/chromo_shadow_dom"/>
</dbReference>
<evidence type="ECO:0000256" key="3">
    <source>
        <dbReference type="SAM" id="MobiDB-lite"/>
    </source>
</evidence>
<comment type="caution">
    <text evidence="5">The sequence shown here is derived from an EMBL/GenBank/DDBJ whole genome shotgun (WGS) entry which is preliminary data.</text>
</comment>
<dbReference type="InterPro" id="IPR051219">
    <property type="entry name" value="Heterochromatin_chromo-domain"/>
</dbReference>
<dbReference type="Proteomes" id="UP000646827">
    <property type="component" value="Unassembled WGS sequence"/>
</dbReference>
<evidence type="ECO:0000313" key="5">
    <source>
        <dbReference type="EMBL" id="KAG2219724.1"/>
    </source>
</evidence>
<evidence type="ECO:0000256" key="2">
    <source>
        <dbReference type="ARBA" id="ARBA00023242"/>
    </source>
</evidence>
<organism evidence="5 6">
    <name type="scientific">Circinella minor</name>
    <dbReference type="NCBI Taxonomy" id="1195481"/>
    <lineage>
        <taxon>Eukaryota</taxon>
        <taxon>Fungi</taxon>
        <taxon>Fungi incertae sedis</taxon>
        <taxon>Mucoromycota</taxon>
        <taxon>Mucoromycotina</taxon>
        <taxon>Mucoromycetes</taxon>
        <taxon>Mucorales</taxon>
        <taxon>Lichtheimiaceae</taxon>
        <taxon>Circinella</taxon>
    </lineage>
</organism>
<dbReference type="Pfam" id="PF00385">
    <property type="entry name" value="Chromo"/>
    <property type="match status" value="1"/>
</dbReference>
<feature type="compositionally biased region" description="Polar residues" evidence="3">
    <location>
        <begin position="173"/>
        <end position="182"/>
    </location>
</feature>
<feature type="domain" description="Chromo" evidence="4">
    <location>
        <begin position="15"/>
        <end position="76"/>
    </location>
</feature>
<evidence type="ECO:0000259" key="4">
    <source>
        <dbReference type="PROSITE" id="PS50013"/>
    </source>
</evidence>
<dbReference type="Gene3D" id="2.40.50.40">
    <property type="match status" value="1"/>
</dbReference>
<protein>
    <recommendedName>
        <fullName evidence="4">Chromo domain-containing protein</fullName>
    </recommendedName>
</protein>
<feature type="region of interest" description="Disordered" evidence="3">
    <location>
        <begin position="100"/>
        <end position="222"/>
    </location>
</feature>
<dbReference type="InterPro" id="IPR023780">
    <property type="entry name" value="Chromo_domain"/>
</dbReference>
<dbReference type="AlphaFoldDB" id="A0A8H7RZ67"/>
<comment type="subcellular location">
    <subcellularLocation>
        <location evidence="1">Nucleus</location>
    </subcellularLocation>
</comment>
<evidence type="ECO:0000256" key="1">
    <source>
        <dbReference type="ARBA" id="ARBA00004123"/>
    </source>
</evidence>
<dbReference type="PANTHER" id="PTHR22812">
    <property type="entry name" value="CHROMOBOX PROTEIN"/>
    <property type="match status" value="1"/>
</dbReference>
<dbReference type="SUPFAM" id="SSF54160">
    <property type="entry name" value="Chromo domain-like"/>
    <property type="match status" value="1"/>
</dbReference>
<reference evidence="5 6" key="1">
    <citation type="submission" date="2020-12" db="EMBL/GenBank/DDBJ databases">
        <title>Metabolic potential, ecology and presence of endohyphal bacteria is reflected in genomic diversity of Mucoromycotina.</title>
        <authorList>
            <person name="Muszewska A."/>
            <person name="Okrasinska A."/>
            <person name="Steczkiewicz K."/>
            <person name="Drgas O."/>
            <person name="Orlowska M."/>
            <person name="Perlinska-Lenart U."/>
            <person name="Aleksandrzak-Piekarczyk T."/>
            <person name="Szatraj K."/>
            <person name="Zielenkiewicz U."/>
            <person name="Pilsyk S."/>
            <person name="Malc E."/>
            <person name="Mieczkowski P."/>
            <person name="Kruszewska J.S."/>
            <person name="Biernat P."/>
            <person name="Pawlowska J."/>
        </authorList>
    </citation>
    <scope>NUCLEOTIDE SEQUENCE [LARGE SCALE GENOMIC DNA]</scope>
    <source>
        <strain evidence="5 6">CBS 142.35</strain>
    </source>
</reference>
<dbReference type="EMBL" id="JAEPRB010000167">
    <property type="protein sequence ID" value="KAG2219724.1"/>
    <property type="molecule type" value="Genomic_DNA"/>
</dbReference>
<dbReference type="InterPro" id="IPR016197">
    <property type="entry name" value="Chromo-like_dom_sf"/>
</dbReference>
<accession>A0A8H7RZ67</accession>
<keyword evidence="6" id="KW-1185">Reference proteome</keyword>
<feature type="compositionally biased region" description="Low complexity" evidence="3">
    <location>
        <begin position="191"/>
        <end position="218"/>
    </location>
</feature>
<dbReference type="GO" id="GO:0005634">
    <property type="term" value="C:nucleus"/>
    <property type="evidence" value="ECO:0007669"/>
    <property type="project" value="UniProtKB-SubCell"/>
</dbReference>
<dbReference type="OrthoDB" id="2278095at2759"/>
<feature type="compositionally biased region" description="Basic and acidic residues" evidence="3">
    <location>
        <begin position="131"/>
        <end position="145"/>
    </location>
</feature>
<sequence>MYQSEEEEEEDEILYEVEKILGVRYNKEKHKVQFLIKWKNYDSRCDNTWEQEENLECPMLLKQFWDTLNIGPDRKKWMYEGKEKKLMIPSIESQDVIYLDDDDDDDDFTDDLFYPPQPKASQPVSVLQPKPDNHHVSRTREEKGKQRYQPPQQQQQQIRQLPQNQKMMDRQQEQYLPSQKKSYLQEKRPRSSSAIPTSSSSITSSLMTSSSPSISTPTYNMSPRARLEAEVNARIGKSKSEAPMQRRPIKNINIVSYKNRMLSESRASSSSPIIQTPIRKRPHHRDDYLTIKASKTEKKQSPTSFADIDTLFNKIQDNKKDRHISRYD</sequence>
<keyword evidence="2" id="KW-0539">Nucleus</keyword>
<feature type="compositionally biased region" description="Low complexity" evidence="3">
    <location>
        <begin position="147"/>
        <end position="165"/>
    </location>
</feature>
<name>A0A8H7RZ67_9FUNG</name>
<dbReference type="PROSITE" id="PS50013">
    <property type="entry name" value="CHROMO_2"/>
    <property type="match status" value="1"/>
</dbReference>
<gene>
    <name evidence="5" type="ORF">INT45_006056</name>
</gene>
<dbReference type="SMART" id="SM00298">
    <property type="entry name" value="CHROMO"/>
    <property type="match status" value="1"/>
</dbReference>
<feature type="compositionally biased region" description="Acidic residues" evidence="3">
    <location>
        <begin position="100"/>
        <end position="110"/>
    </location>
</feature>